<evidence type="ECO:0000313" key="2">
    <source>
        <dbReference type="Proteomes" id="UP000034856"/>
    </source>
</evidence>
<accession>A0A0G1S2Y0</accession>
<proteinExistence type="predicted"/>
<evidence type="ECO:0000313" key="1">
    <source>
        <dbReference type="EMBL" id="KKU36613.1"/>
    </source>
</evidence>
<dbReference type="AlphaFoldDB" id="A0A0G1S2Y0"/>
<name>A0A0G1S2Y0_9BACT</name>
<organism evidence="1 2">
    <name type="scientific">Candidatus Azambacteria bacterium GW2011_GWF2_46_32</name>
    <dbReference type="NCBI Taxonomy" id="1618628"/>
    <lineage>
        <taxon>Bacteria</taxon>
        <taxon>Candidatus Azamiibacteriota</taxon>
    </lineage>
</organism>
<dbReference type="EMBL" id="LCMM01000045">
    <property type="protein sequence ID" value="KKU36613.1"/>
    <property type="molecule type" value="Genomic_DNA"/>
</dbReference>
<comment type="caution">
    <text evidence="1">The sequence shown here is derived from an EMBL/GenBank/DDBJ whole genome shotgun (WGS) entry which is preliminary data.</text>
</comment>
<reference evidence="1 2" key="1">
    <citation type="journal article" date="2015" name="Nature">
        <title>rRNA introns, odd ribosomes, and small enigmatic genomes across a large radiation of phyla.</title>
        <authorList>
            <person name="Brown C.T."/>
            <person name="Hug L.A."/>
            <person name="Thomas B.C."/>
            <person name="Sharon I."/>
            <person name="Castelle C.J."/>
            <person name="Singh A."/>
            <person name="Wilkins M.J."/>
            <person name="Williams K.H."/>
            <person name="Banfield J.F."/>
        </authorList>
    </citation>
    <scope>NUCLEOTIDE SEQUENCE [LARGE SCALE GENOMIC DNA]</scope>
</reference>
<dbReference type="Proteomes" id="UP000034856">
    <property type="component" value="Unassembled WGS sequence"/>
</dbReference>
<gene>
    <name evidence="1" type="ORF">UX51_C0045G0007</name>
</gene>
<protein>
    <submittedName>
        <fullName evidence="1">Uncharacterized protein</fullName>
    </submittedName>
</protein>
<sequence>MKILMVSLDKTLLGANGGGLPAQAGDAQERHRRYGEFVEKLDVIVFSRSGFQKNAISEKVTAFPTNSFFKYRQSAF</sequence>